<sequence length="81" mass="9056">MKKIVFLFATTLILVGCNSMDNQSKKDKNPSVGMANPASVYCEQIGGKLEIKNSTDGQYGMCTLPNGEQIEEWALYRRDHK</sequence>
<keyword evidence="3" id="KW-1185">Reference proteome</keyword>
<dbReference type="PROSITE" id="PS51257">
    <property type="entry name" value="PROKAR_LIPOPROTEIN"/>
    <property type="match status" value="1"/>
</dbReference>
<gene>
    <name evidence="1" type="ORF">DM558_03910</name>
    <name evidence="2" type="ORF">DM558_06410</name>
</gene>
<dbReference type="KEGG" id="emo:DM558_06410"/>
<protein>
    <submittedName>
        <fullName evidence="2">DUF333 domain-containing protein</fullName>
    </submittedName>
</protein>
<dbReference type="EMBL" id="CP029822">
    <property type="protein sequence ID" value="AZS49972.1"/>
    <property type="molecule type" value="Genomic_DNA"/>
</dbReference>
<reference evidence="2" key="2">
    <citation type="journal article" date="2020" name="Int. J. Syst. Evol. Microbiol.">
        <title>Entomomonas moraniae gen. nov., sp. nov., a member of the family Pseudomonadaceae isolated from Asian honey bee gut, possesses a highly reduced genome.</title>
        <authorList>
            <person name="Wang J."/>
            <person name="Su Q."/>
            <person name="Zhang X."/>
            <person name="Li C."/>
            <person name="Luo S."/>
            <person name="Zhou X."/>
            <person name="Zheng H."/>
        </authorList>
    </citation>
    <scope>NUCLEOTIDE SEQUENCE</scope>
    <source>
        <strain evidence="2">QZS01</strain>
    </source>
</reference>
<dbReference type="PANTHER" id="PTHR38008:SF2">
    <property type="entry name" value="HEMOLYSIN"/>
    <property type="match status" value="1"/>
</dbReference>
<reference evidence="3" key="1">
    <citation type="submission" date="2018-06" db="EMBL/GenBank/DDBJ databases">
        <title>Complete genome of Pseudomonas insecticola strain QZS01.</title>
        <authorList>
            <person name="Wang J."/>
            <person name="Su Q."/>
        </authorList>
    </citation>
    <scope>NUCLEOTIDE SEQUENCE [LARGE SCALE GENOMIC DNA]</scope>
    <source>
        <strain evidence="3">QZS01</strain>
    </source>
</reference>
<dbReference type="Pfam" id="PF03891">
    <property type="entry name" value="DUF333"/>
    <property type="match status" value="1"/>
</dbReference>
<evidence type="ECO:0000313" key="3">
    <source>
        <dbReference type="Proteomes" id="UP000273143"/>
    </source>
</evidence>
<evidence type="ECO:0000313" key="1">
    <source>
        <dbReference type="EMBL" id="AZS49972.1"/>
    </source>
</evidence>
<dbReference type="EMBL" id="CP029822">
    <property type="protein sequence ID" value="AZS50430.1"/>
    <property type="molecule type" value="Genomic_DNA"/>
</dbReference>
<organism evidence="2 3">
    <name type="scientific">Entomomonas moraniae</name>
    <dbReference type="NCBI Taxonomy" id="2213226"/>
    <lineage>
        <taxon>Bacteria</taxon>
        <taxon>Pseudomonadati</taxon>
        <taxon>Pseudomonadota</taxon>
        <taxon>Gammaproteobacteria</taxon>
        <taxon>Pseudomonadales</taxon>
        <taxon>Pseudomonadaceae</taxon>
        <taxon>Entomomonas</taxon>
    </lineage>
</organism>
<dbReference type="KEGG" id="emo:DM558_03910"/>
<dbReference type="InterPro" id="IPR005590">
    <property type="entry name" value="DUF333"/>
</dbReference>
<dbReference type="Proteomes" id="UP000273143">
    <property type="component" value="Chromosome"/>
</dbReference>
<proteinExistence type="predicted"/>
<dbReference type="PANTHER" id="PTHR38008">
    <property type="entry name" value="HEMOLYSIN-RELATED"/>
    <property type="match status" value="1"/>
</dbReference>
<evidence type="ECO:0000313" key="2">
    <source>
        <dbReference type="EMBL" id="AZS50430.1"/>
    </source>
</evidence>
<dbReference type="AlphaFoldDB" id="A0A3Q9JM69"/>
<accession>A0A3Q9JM69</accession>
<name>A0A3Q9JM69_9GAMM</name>